<feature type="domain" description="Protein kinase" evidence="8">
    <location>
        <begin position="35"/>
        <end position="302"/>
    </location>
</feature>
<dbReference type="AlphaFoldDB" id="A0A243RIK5"/>
<dbReference type="PROSITE" id="PS50011">
    <property type="entry name" value="PROTEIN_KINASE_DOM"/>
    <property type="match status" value="1"/>
</dbReference>
<organism evidence="9 10">
    <name type="scientific">Streptosporangium minutum</name>
    <dbReference type="NCBI Taxonomy" id="569862"/>
    <lineage>
        <taxon>Bacteria</taxon>
        <taxon>Bacillati</taxon>
        <taxon>Actinomycetota</taxon>
        <taxon>Actinomycetes</taxon>
        <taxon>Streptosporangiales</taxon>
        <taxon>Streptosporangiaceae</taxon>
        <taxon>Streptosporangium</taxon>
    </lineage>
</organism>
<dbReference type="EC" id="2.7.11.1" evidence="1"/>
<dbReference type="CDD" id="cd14014">
    <property type="entry name" value="STKc_PknB_like"/>
    <property type="match status" value="1"/>
</dbReference>
<evidence type="ECO:0000259" key="8">
    <source>
        <dbReference type="PROSITE" id="PS50011"/>
    </source>
</evidence>
<dbReference type="PROSITE" id="PS00107">
    <property type="entry name" value="PROTEIN_KINASE_ATP"/>
    <property type="match status" value="1"/>
</dbReference>
<comment type="caution">
    <text evidence="9">The sequence shown here is derived from an EMBL/GenBank/DDBJ whole genome shotgun (WGS) entry which is preliminary data.</text>
</comment>
<evidence type="ECO:0000256" key="4">
    <source>
        <dbReference type="ARBA" id="ARBA00022741"/>
    </source>
</evidence>
<dbReference type="InterPro" id="IPR000719">
    <property type="entry name" value="Prot_kinase_dom"/>
</dbReference>
<keyword evidence="3" id="KW-0808">Transferase</keyword>
<dbReference type="SUPFAM" id="SSF48452">
    <property type="entry name" value="TPR-like"/>
    <property type="match status" value="1"/>
</dbReference>
<dbReference type="Gene3D" id="1.10.510.10">
    <property type="entry name" value="Transferase(Phosphotransferase) domain 1"/>
    <property type="match status" value="1"/>
</dbReference>
<dbReference type="InterPro" id="IPR011990">
    <property type="entry name" value="TPR-like_helical_dom_sf"/>
</dbReference>
<dbReference type="InterPro" id="IPR008271">
    <property type="entry name" value="Ser/Thr_kinase_AS"/>
</dbReference>
<dbReference type="EMBL" id="NGFP01000121">
    <property type="protein sequence ID" value="OUC93910.1"/>
    <property type="molecule type" value="Genomic_DNA"/>
</dbReference>
<evidence type="ECO:0000256" key="7">
    <source>
        <dbReference type="PROSITE-ProRule" id="PRU10141"/>
    </source>
</evidence>
<evidence type="ECO:0000313" key="9">
    <source>
        <dbReference type="EMBL" id="OUC93910.1"/>
    </source>
</evidence>
<dbReference type="GO" id="GO:0004674">
    <property type="term" value="F:protein serine/threonine kinase activity"/>
    <property type="evidence" value="ECO:0007669"/>
    <property type="project" value="UniProtKB-KW"/>
</dbReference>
<gene>
    <name evidence="9" type="ORF">CA984_24605</name>
</gene>
<keyword evidence="6 7" id="KW-0067">ATP-binding</keyword>
<evidence type="ECO:0000256" key="6">
    <source>
        <dbReference type="ARBA" id="ARBA00022840"/>
    </source>
</evidence>
<evidence type="ECO:0000256" key="3">
    <source>
        <dbReference type="ARBA" id="ARBA00022679"/>
    </source>
</evidence>
<dbReference type="Gene3D" id="1.25.40.10">
    <property type="entry name" value="Tetratricopeptide repeat domain"/>
    <property type="match status" value="1"/>
</dbReference>
<dbReference type="GO" id="GO:0005524">
    <property type="term" value="F:ATP binding"/>
    <property type="evidence" value="ECO:0007669"/>
    <property type="project" value="UniProtKB-UniRule"/>
</dbReference>
<sequence length="539" mass="59423">MRVWSDHSLIRGHRVLAIFLGWARVKQGDVVGGRYELVDYLGRGGYGEVWKGFDQSLDRHVAAKFIRSDRFPTPELRAEAEQRFRREARVTARIQHPGVPIIHDLGTHDGDLYLVMQLVEGFRIDDLIAHHRPLPVAWAAAIAAQICAVLTVAHAEALIHRDLKPTNLVLCPDGTVKVLDFGIVAVLGSADITQITRVGEGIGTPYYMSPELAVTGEASPQSDLYALGCVLHELLAGARVFQSAHTVAEISRHYSEVPAPLRALRRDVPGEIERLVLDLLAKNAADRPSGAAEVYERLLPFVAALPPLPGTTAAAPFPDPLRMYATVVERIAETALVGPRVPAQRPEAARRLSEAELLAANDRAEELAVQGRFSQAIELLEGALIGARDVLPREHPVIFALRMRLADSRFAARDYRQAATEYDKLLPQLAGMLGAVHPAVLGCRLNQALCSAALRQDEVALSRMSELLDDVRPALGDRDPFTLELRRELGKLLAQLGDHERARSEFHSLLPDMVTVHGADHPDTRHVRDLLENLDRFLE</sequence>
<dbReference type="InterPro" id="IPR011009">
    <property type="entry name" value="Kinase-like_dom_sf"/>
</dbReference>
<accession>A0A243RIK5</accession>
<evidence type="ECO:0000256" key="2">
    <source>
        <dbReference type="ARBA" id="ARBA00022527"/>
    </source>
</evidence>
<dbReference type="SMART" id="SM00220">
    <property type="entry name" value="S_TKc"/>
    <property type="match status" value="1"/>
</dbReference>
<keyword evidence="4 7" id="KW-0547">Nucleotide-binding</keyword>
<dbReference type="SUPFAM" id="SSF56112">
    <property type="entry name" value="Protein kinase-like (PK-like)"/>
    <property type="match status" value="1"/>
</dbReference>
<reference evidence="9 10" key="1">
    <citation type="submission" date="2017-05" db="EMBL/GenBank/DDBJ databases">
        <title>Biotechnological potential of actinobacteria isolated from South African environments.</title>
        <authorList>
            <person name="Le Roes-Hill M."/>
            <person name="Prins A."/>
            <person name="Durrell K.A."/>
        </authorList>
    </citation>
    <scope>NUCLEOTIDE SEQUENCE [LARGE SCALE GENOMIC DNA]</scope>
    <source>
        <strain evidence="9">M26</strain>
    </source>
</reference>
<keyword evidence="2" id="KW-0723">Serine/threonine-protein kinase</keyword>
<dbReference type="Gene3D" id="3.30.200.20">
    <property type="entry name" value="Phosphorylase Kinase, domain 1"/>
    <property type="match status" value="1"/>
</dbReference>
<evidence type="ECO:0000313" key="10">
    <source>
        <dbReference type="Proteomes" id="UP000194761"/>
    </source>
</evidence>
<dbReference type="PANTHER" id="PTHR43289:SF6">
    <property type="entry name" value="SERINE_THREONINE-PROTEIN KINASE NEKL-3"/>
    <property type="match status" value="1"/>
</dbReference>
<evidence type="ECO:0000256" key="1">
    <source>
        <dbReference type="ARBA" id="ARBA00012513"/>
    </source>
</evidence>
<keyword evidence="10" id="KW-1185">Reference proteome</keyword>
<feature type="binding site" evidence="7">
    <location>
        <position position="64"/>
    </location>
    <ligand>
        <name>ATP</name>
        <dbReference type="ChEBI" id="CHEBI:30616"/>
    </ligand>
</feature>
<name>A0A243RIK5_9ACTN</name>
<dbReference type="PANTHER" id="PTHR43289">
    <property type="entry name" value="MITOGEN-ACTIVATED PROTEIN KINASE KINASE KINASE 20-RELATED"/>
    <property type="match status" value="1"/>
</dbReference>
<dbReference type="Proteomes" id="UP000194761">
    <property type="component" value="Unassembled WGS sequence"/>
</dbReference>
<dbReference type="Pfam" id="PF00069">
    <property type="entry name" value="Pkinase"/>
    <property type="match status" value="1"/>
</dbReference>
<dbReference type="PROSITE" id="PS00108">
    <property type="entry name" value="PROTEIN_KINASE_ST"/>
    <property type="match status" value="1"/>
</dbReference>
<evidence type="ECO:0000256" key="5">
    <source>
        <dbReference type="ARBA" id="ARBA00022777"/>
    </source>
</evidence>
<dbReference type="InterPro" id="IPR017441">
    <property type="entry name" value="Protein_kinase_ATP_BS"/>
</dbReference>
<keyword evidence="5" id="KW-0418">Kinase</keyword>
<protein>
    <recommendedName>
        <fullName evidence="1">non-specific serine/threonine protein kinase</fullName>
        <ecNumber evidence="1">2.7.11.1</ecNumber>
    </recommendedName>
</protein>
<proteinExistence type="predicted"/>